<dbReference type="EMBL" id="JH431589">
    <property type="status" value="NOT_ANNOTATED_CDS"/>
    <property type="molecule type" value="Genomic_DNA"/>
</dbReference>
<dbReference type="EnsemblMetazoa" id="SMAR005244-RA">
    <property type="protein sequence ID" value="SMAR005244-PA"/>
    <property type="gene ID" value="SMAR005244"/>
</dbReference>
<dbReference type="eggNOG" id="KOG4462">
    <property type="taxonomic scope" value="Eukaryota"/>
</dbReference>
<dbReference type="PROSITE" id="PS51082">
    <property type="entry name" value="WH2"/>
    <property type="match status" value="1"/>
</dbReference>
<organism evidence="3 4">
    <name type="scientific">Strigamia maritima</name>
    <name type="common">European centipede</name>
    <name type="synonym">Geophilus maritimus</name>
    <dbReference type="NCBI Taxonomy" id="126957"/>
    <lineage>
        <taxon>Eukaryota</taxon>
        <taxon>Metazoa</taxon>
        <taxon>Ecdysozoa</taxon>
        <taxon>Arthropoda</taxon>
        <taxon>Myriapoda</taxon>
        <taxon>Chilopoda</taxon>
        <taxon>Pleurostigmophora</taxon>
        <taxon>Geophilomorpha</taxon>
        <taxon>Linotaeniidae</taxon>
        <taxon>Strigamia</taxon>
    </lineage>
</organism>
<dbReference type="AlphaFoldDB" id="T1IVP3"/>
<dbReference type="GO" id="GO:0003779">
    <property type="term" value="F:actin binding"/>
    <property type="evidence" value="ECO:0007669"/>
    <property type="project" value="InterPro"/>
</dbReference>
<feature type="compositionally biased region" description="Pro residues" evidence="1">
    <location>
        <begin position="334"/>
        <end position="358"/>
    </location>
</feature>
<dbReference type="Proteomes" id="UP000014500">
    <property type="component" value="Unassembled WGS sequence"/>
</dbReference>
<keyword evidence="4" id="KW-1185">Reference proteome</keyword>
<name>T1IVP3_STRMM</name>
<feature type="region of interest" description="Disordered" evidence="1">
    <location>
        <begin position="290"/>
        <end position="405"/>
    </location>
</feature>
<feature type="region of interest" description="Disordered" evidence="1">
    <location>
        <begin position="1"/>
        <end position="233"/>
    </location>
</feature>
<feature type="compositionally biased region" description="Pro residues" evidence="1">
    <location>
        <begin position="369"/>
        <end position="383"/>
    </location>
</feature>
<feature type="region of interest" description="Disordered" evidence="1">
    <location>
        <begin position="417"/>
        <end position="454"/>
    </location>
</feature>
<feature type="domain" description="WH2" evidence="2">
    <location>
        <begin position="32"/>
        <end position="49"/>
    </location>
</feature>
<feature type="compositionally biased region" description="Polar residues" evidence="1">
    <location>
        <begin position="322"/>
        <end position="332"/>
    </location>
</feature>
<feature type="compositionally biased region" description="Pro residues" evidence="1">
    <location>
        <begin position="1"/>
        <end position="16"/>
    </location>
</feature>
<sequence>MPPPPPPPPGPPPPPAMGSGDFVQPGKKEAESRGMLLSSIRQGTKLKKTVTCDRSAPIVDVGSSNKNNNNANDFSRTNGAPPGLAGLFAGGMPKLKSVGQRNFESQNNVTPLLPPNKKSIAPTPPVSRSERTNSAPLTMQVPHNTYPGTMKRPNDRGPAPQPPPLSNKPILSGNATLPRRFGPPLPNKPPVQANKPNIGPRPNPIGAKPTPPLKAPSLPAHPPNLRRPASMGEHDYRNGQLAKVNMFTSSTSQLNGSINNQQMIGAISPTQTNRNQLHHKQTAPLPPAALRMAAPPPPARTAGTIPRPPVARPPPPPVKAPNNVTITFGQSSLPHPPPLVPPALPGHNPMAPPPPPHRGPAVVSKLSVLPPPPPSSQPPPPPVRHASTRSSSCPPSRKASGDDFESKFYHKFKNMVELPPPEPYLNSQRQAPPLPPMPMMGLGSSLFARDESKC</sequence>
<protein>
    <recommendedName>
        <fullName evidence="2">WH2 domain-containing protein</fullName>
    </recommendedName>
</protein>
<evidence type="ECO:0000313" key="3">
    <source>
        <dbReference type="EnsemblMetazoa" id="SMAR005244-PA"/>
    </source>
</evidence>
<reference evidence="4" key="1">
    <citation type="submission" date="2011-05" db="EMBL/GenBank/DDBJ databases">
        <authorList>
            <person name="Richards S.R."/>
            <person name="Qu J."/>
            <person name="Jiang H."/>
            <person name="Jhangiani S.N."/>
            <person name="Agravi P."/>
            <person name="Goodspeed R."/>
            <person name="Gross S."/>
            <person name="Mandapat C."/>
            <person name="Jackson L."/>
            <person name="Mathew T."/>
            <person name="Pu L."/>
            <person name="Thornton R."/>
            <person name="Saada N."/>
            <person name="Wilczek-Boney K.B."/>
            <person name="Lee S."/>
            <person name="Kovar C."/>
            <person name="Wu Y."/>
            <person name="Scherer S.E."/>
            <person name="Worley K.C."/>
            <person name="Muzny D.M."/>
            <person name="Gibbs R."/>
        </authorList>
    </citation>
    <scope>NUCLEOTIDE SEQUENCE</scope>
    <source>
        <strain evidence="4">Brora</strain>
    </source>
</reference>
<feature type="compositionally biased region" description="Low complexity" evidence="1">
    <location>
        <begin position="79"/>
        <end position="91"/>
    </location>
</feature>
<feature type="compositionally biased region" description="Polar residues" evidence="1">
    <location>
        <begin position="132"/>
        <end position="147"/>
    </location>
</feature>
<dbReference type="OMA" id="DNTDCSA"/>
<dbReference type="InterPro" id="IPR003124">
    <property type="entry name" value="WH2_dom"/>
</dbReference>
<proteinExistence type="predicted"/>
<dbReference type="HOGENOM" id="CLU_048657_0_0_1"/>
<feature type="compositionally biased region" description="Low complexity" evidence="1">
    <location>
        <begin position="359"/>
        <end position="368"/>
    </location>
</feature>
<accession>T1IVP3</accession>
<evidence type="ECO:0000259" key="2">
    <source>
        <dbReference type="PROSITE" id="PS51082"/>
    </source>
</evidence>
<feature type="compositionally biased region" description="Polar residues" evidence="1">
    <location>
        <begin position="99"/>
        <end position="110"/>
    </location>
</feature>
<dbReference type="STRING" id="126957.T1IVP3"/>
<feature type="compositionally biased region" description="Pro residues" evidence="1">
    <location>
        <begin position="199"/>
        <end position="222"/>
    </location>
</feature>
<evidence type="ECO:0000313" key="4">
    <source>
        <dbReference type="Proteomes" id="UP000014500"/>
    </source>
</evidence>
<evidence type="ECO:0000256" key="1">
    <source>
        <dbReference type="SAM" id="MobiDB-lite"/>
    </source>
</evidence>
<feature type="compositionally biased region" description="Pro residues" evidence="1">
    <location>
        <begin position="306"/>
        <end position="319"/>
    </location>
</feature>
<reference evidence="3" key="2">
    <citation type="submission" date="2015-02" db="UniProtKB">
        <authorList>
            <consortium name="EnsemblMetazoa"/>
        </authorList>
    </citation>
    <scope>IDENTIFICATION</scope>
</reference>
<dbReference type="Pfam" id="PF02205">
    <property type="entry name" value="WH2"/>
    <property type="match status" value="1"/>
</dbReference>